<evidence type="ECO:0000313" key="2">
    <source>
        <dbReference type="EMBL" id="RNA39280.1"/>
    </source>
</evidence>
<dbReference type="AlphaFoldDB" id="A0A3M7SUL8"/>
<organism evidence="2 3">
    <name type="scientific">Brachionus plicatilis</name>
    <name type="common">Marine rotifer</name>
    <name type="synonym">Brachionus muelleri</name>
    <dbReference type="NCBI Taxonomy" id="10195"/>
    <lineage>
        <taxon>Eukaryota</taxon>
        <taxon>Metazoa</taxon>
        <taxon>Spiralia</taxon>
        <taxon>Gnathifera</taxon>
        <taxon>Rotifera</taxon>
        <taxon>Eurotatoria</taxon>
        <taxon>Monogononta</taxon>
        <taxon>Pseudotrocha</taxon>
        <taxon>Ploima</taxon>
        <taxon>Brachionidae</taxon>
        <taxon>Brachionus</taxon>
    </lineage>
</organism>
<keyword evidence="1" id="KW-0472">Membrane</keyword>
<dbReference type="Proteomes" id="UP000276133">
    <property type="component" value="Unassembled WGS sequence"/>
</dbReference>
<reference evidence="2 3" key="1">
    <citation type="journal article" date="2018" name="Sci. Rep.">
        <title>Genomic signatures of local adaptation to the degree of environmental predictability in rotifers.</title>
        <authorList>
            <person name="Franch-Gras L."/>
            <person name="Hahn C."/>
            <person name="Garcia-Roger E.M."/>
            <person name="Carmona M.J."/>
            <person name="Serra M."/>
            <person name="Gomez A."/>
        </authorList>
    </citation>
    <scope>NUCLEOTIDE SEQUENCE [LARGE SCALE GENOMIC DNA]</scope>
    <source>
        <strain evidence="2">HYR1</strain>
    </source>
</reference>
<gene>
    <name evidence="2" type="ORF">BpHYR1_005192</name>
</gene>
<protein>
    <submittedName>
        <fullName evidence="2">Uncharacterized protein</fullName>
    </submittedName>
</protein>
<comment type="caution">
    <text evidence="2">The sequence shown here is derived from an EMBL/GenBank/DDBJ whole genome shotgun (WGS) entry which is preliminary data.</text>
</comment>
<sequence length="115" mass="13812">MFYRFKKILRTKIGFIVIICRAFIQNSTILIISYCHYAIFCFQTFQGTYFLMLINKIINLIVFSKCQKENVDFNLKSYSYRFNYCRDQSRAVMPENNLFNRHSLQVVNRSSCYGH</sequence>
<accession>A0A3M7SUL8</accession>
<keyword evidence="1" id="KW-1133">Transmembrane helix</keyword>
<name>A0A3M7SUL8_BRAPC</name>
<feature type="transmembrane region" description="Helical" evidence="1">
    <location>
        <begin position="37"/>
        <end position="58"/>
    </location>
</feature>
<proteinExistence type="predicted"/>
<evidence type="ECO:0000256" key="1">
    <source>
        <dbReference type="SAM" id="Phobius"/>
    </source>
</evidence>
<keyword evidence="1" id="KW-0812">Transmembrane</keyword>
<dbReference type="EMBL" id="REGN01000771">
    <property type="protein sequence ID" value="RNA39280.1"/>
    <property type="molecule type" value="Genomic_DNA"/>
</dbReference>
<keyword evidence="3" id="KW-1185">Reference proteome</keyword>
<evidence type="ECO:0000313" key="3">
    <source>
        <dbReference type="Proteomes" id="UP000276133"/>
    </source>
</evidence>
<feature type="transmembrane region" description="Helical" evidence="1">
    <location>
        <begin position="12"/>
        <end position="31"/>
    </location>
</feature>